<evidence type="ECO:0000313" key="2">
    <source>
        <dbReference type="EMBL" id="OWK46585.1"/>
    </source>
</evidence>
<keyword evidence="1" id="KW-0732">Signal</keyword>
<feature type="chain" id="PRO_5013393442" evidence="1">
    <location>
        <begin position="22"/>
        <end position="119"/>
    </location>
</feature>
<feature type="signal peptide" evidence="1">
    <location>
        <begin position="1"/>
        <end position="21"/>
    </location>
</feature>
<evidence type="ECO:0000313" key="3">
    <source>
        <dbReference type="Proteomes" id="UP000214646"/>
    </source>
</evidence>
<organism evidence="2 3">
    <name type="scientific">Fimbriiglobus ruber</name>
    <dbReference type="NCBI Taxonomy" id="1908690"/>
    <lineage>
        <taxon>Bacteria</taxon>
        <taxon>Pseudomonadati</taxon>
        <taxon>Planctomycetota</taxon>
        <taxon>Planctomycetia</taxon>
        <taxon>Gemmatales</taxon>
        <taxon>Gemmataceae</taxon>
        <taxon>Fimbriiglobus</taxon>
    </lineage>
</organism>
<name>A0A225EDV4_9BACT</name>
<accession>A0A225EDV4</accession>
<dbReference type="Proteomes" id="UP000214646">
    <property type="component" value="Unassembled WGS sequence"/>
</dbReference>
<dbReference type="AlphaFoldDB" id="A0A225EDV4"/>
<keyword evidence="3" id="KW-1185">Reference proteome</keyword>
<dbReference type="EMBL" id="NIDE01000001">
    <property type="protein sequence ID" value="OWK46585.1"/>
    <property type="molecule type" value="Genomic_DNA"/>
</dbReference>
<protein>
    <submittedName>
        <fullName evidence="2">Uncharacterized protein</fullName>
    </submittedName>
</protein>
<gene>
    <name evidence="2" type="ORF">FRUB_00284</name>
</gene>
<comment type="caution">
    <text evidence="2">The sequence shown here is derived from an EMBL/GenBank/DDBJ whole genome shotgun (WGS) entry which is preliminary data.</text>
</comment>
<sequence length="119" mass="13232">MPIRLFAASFVAAVVALSASAQDDPDPIRDKLDKALATYKTELAKARTGAERFFEKREGAARQKGDKKSVDQLRQDSKAFALTDELPAYVPLTNKQEFILAHKKVEQAYSAAIKDYVRT</sequence>
<evidence type="ECO:0000256" key="1">
    <source>
        <dbReference type="SAM" id="SignalP"/>
    </source>
</evidence>
<reference evidence="3" key="1">
    <citation type="submission" date="2017-06" db="EMBL/GenBank/DDBJ databases">
        <title>Genome analysis of Fimbriiglobus ruber SP5, the first member of the order Planctomycetales with confirmed chitinolytic capability.</title>
        <authorList>
            <person name="Ravin N.V."/>
            <person name="Rakitin A.L."/>
            <person name="Ivanova A.A."/>
            <person name="Beletsky A.V."/>
            <person name="Kulichevskaya I.S."/>
            <person name="Mardanov A.V."/>
            <person name="Dedysh S.N."/>
        </authorList>
    </citation>
    <scope>NUCLEOTIDE SEQUENCE [LARGE SCALE GENOMIC DNA]</scope>
    <source>
        <strain evidence="3">SP5</strain>
    </source>
</reference>
<proteinExistence type="predicted"/>
<dbReference type="RefSeq" id="WP_088251795.1">
    <property type="nucleotide sequence ID" value="NZ_NIDE01000001.1"/>
</dbReference>